<sequence>MLLRKGLALCIAIAALLFLGSFVPPIEAGQVTLHIVDVDAHEGVQVWVPSSITVKKGDTVTLVLVNHLLEEHGYEIEAVGVKEVVGNHQTKTVTFKATKAGIFPIKCQLHKAENHYAGQLVVLE</sequence>
<accession>A0AAJ1AHU5</accession>
<proteinExistence type="predicted"/>
<dbReference type="SUPFAM" id="SSF49503">
    <property type="entry name" value="Cupredoxins"/>
    <property type="match status" value="1"/>
</dbReference>
<organism evidence="2 3">
    <name type="scientific">Candidatus Methylomirabilis tolerans</name>
    <dbReference type="NCBI Taxonomy" id="3123416"/>
    <lineage>
        <taxon>Bacteria</taxon>
        <taxon>Candidatus Methylomirabilota</taxon>
        <taxon>Candidatus Methylomirabilia</taxon>
        <taxon>Candidatus Methylomirabilales</taxon>
        <taxon>Candidatus Methylomirabilaceae</taxon>
        <taxon>Candidatus Methylomirabilis</taxon>
    </lineage>
</organism>
<evidence type="ECO:0000313" key="3">
    <source>
        <dbReference type="Proteomes" id="UP001197609"/>
    </source>
</evidence>
<reference evidence="2 3" key="1">
    <citation type="journal article" date="2021" name="bioRxiv">
        <title>Unraveling nitrogen, sulfur and carbon metabolic pathways and microbial community transcriptional responses to substrate deprivation and toxicity stresses in a bioreactor mimicking anoxic brackish coastal sediment conditions.</title>
        <authorList>
            <person name="Martins P.D."/>
            <person name="Echeveste M.J."/>
            <person name="Arshad A."/>
            <person name="Kurth J."/>
            <person name="Ouboter H."/>
            <person name="Jetten M.S.M."/>
            <person name="Welte C.U."/>
        </authorList>
    </citation>
    <scope>NUCLEOTIDE SEQUENCE [LARGE SCALE GENOMIC DNA]</scope>
    <source>
        <strain evidence="2">MAG_38</strain>
    </source>
</reference>
<dbReference type="InterPro" id="IPR028096">
    <property type="entry name" value="EfeO_Cupredoxin"/>
</dbReference>
<dbReference type="Gene3D" id="2.60.40.420">
    <property type="entry name" value="Cupredoxins - blue copper proteins"/>
    <property type="match status" value="1"/>
</dbReference>
<feature type="domain" description="EfeO-type cupredoxin-like" evidence="1">
    <location>
        <begin position="12"/>
        <end position="122"/>
    </location>
</feature>
<evidence type="ECO:0000259" key="1">
    <source>
        <dbReference type="Pfam" id="PF13473"/>
    </source>
</evidence>
<dbReference type="AlphaFoldDB" id="A0AAJ1AHU5"/>
<dbReference type="EMBL" id="JAIOIU010000091">
    <property type="protein sequence ID" value="MBZ0159963.1"/>
    <property type="molecule type" value="Genomic_DNA"/>
</dbReference>
<evidence type="ECO:0000313" key="2">
    <source>
        <dbReference type="EMBL" id="MBZ0159963.1"/>
    </source>
</evidence>
<dbReference type="Proteomes" id="UP001197609">
    <property type="component" value="Unassembled WGS sequence"/>
</dbReference>
<gene>
    <name evidence="2" type="ORF">K8G79_07500</name>
</gene>
<name>A0AAJ1AHU5_9BACT</name>
<dbReference type="Pfam" id="PF13473">
    <property type="entry name" value="Cupredoxin_1"/>
    <property type="match status" value="1"/>
</dbReference>
<comment type="caution">
    <text evidence="2">The sequence shown here is derived from an EMBL/GenBank/DDBJ whole genome shotgun (WGS) entry which is preliminary data.</text>
</comment>
<dbReference type="InterPro" id="IPR008972">
    <property type="entry name" value="Cupredoxin"/>
</dbReference>
<protein>
    <submittedName>
        <fullName evidence="2">Cupredoxin domain-containing protein</fullName>
    </submittedName>
</protein>